<keyword evidence="1" id="KW-1133">Transmembrane helix</keyword>
<proteinExistence type="predicted"/>
<reference evidence="2" key="1">
    <citation type="journal article" date="2015" name="Proc. Natl. Acad. Sci. U.S.A.">
        <title>Networks of energetic and metabolic interactions define dynamics in microbial communities.</title>
        <authorList>
            <person name="Embree M."/>
            <person name="Liu J.K."/>
            <person name="Al-Bassam M.M."/>
            <person name="Zengler K."/>
        </authorList>
    </citation>
    <scope>NUCLEOTIDE SEQUENCE</scope>
</reference>
<organism evidence="2">
    <name type="scientific">hydrocarbon metagenome</name>
    <dbReference type="NCBI Taxonomy" id="938273"/>
    <lineage>
        <taxon>unclassified sequences</taxon>
        <taxon>metagenomes</taxon>
        <taxon>ecological metagenomes</taxon>
    </lineage>
</organism>
<accession>A0A0W8FEG1</accession>
<sequence>MLAGDQDRKLRGQTALPVAGIAVCLYLLVSTPLFDLLSGAAVILAGIPLYVYFSPKTDIRHVKDLIVSEEAIVMRRLEQKNLFLARFVQLLHAAYFEARRILRRPL</sequence>
<feature type="transmembrane region" description="Helical" evidence="1">
    <location>
        <begin position="12"/>
        <end position="30"/>
    </location>
</feature>
<gene>
    <name evidence="2" type="ORF">ASZ90_011006</name>
</gene>
<evidence type="ECO:0000313" key="2">
    <source>
        <dbReference type="EMBL" id="KUG19275.1"/>
    </source>
</evidence>
<evidence type="ECO:0000256" key="1">
    <source>
        <dbReference type="SAM" id="Phobius"/>
    </source>
</evidence>
<keyword evidence="1" id="KW-0812">Transmembrane</keyword>
<protein>
    <submittedName>
        <fullName evidence="2">Uncharacterized protein</fullName>
    </submittedName>
</protein>
<name>A0A0W8FEG1_9ZZZZ</name>
<dbReference type="AlphaFoldDB" id="A0A0W8FEG1"/>
<comment type="caution">
    <text evidence="2">The sequence shown here is derived from an EMBL/GenBank/DDBJ whole genome shotgun (WGS) entry which is preliminary data.</text>
</comment>
<dbReference type="EMBL" id="LNQE01001306">
    <property type="protein sequence ID" value="KUG19275.1"/>
    <property type="molecule type" value="Genomic_DNA"/>
</dbReference>
<feature type="transmembrane region" description="Helical" evidence="1">
    <location>
        <begin position="36"/>
        <end position="53"/>
    </location>
</feature>
<keyword evidence="1" id="KW-0472">Membrane</keyword>